<reference evidence="1 2" key="1">
    <citation type="journal article" date="2008" name="PLoS Genet.">
        <title>The genome of Borrelia recurrentis, the agent of deadly louse-borne relapsing fever, is a degraded subset of tick-borne Borrelia duttonii.</title>
        <authorList>
            <person name="Lescot M."/>
            <person name="Audic S."/>
            <person name="Robert C."/>
            <person name="Nguyen T.T."/>
            <person name="Blanc G."/>
            <person name="Cutler S.J."/>
            <person name="Wincker P."/>
            <person name="Couloux A."/>
            <person name="Claverie J.-M."/>
            <person name="Raoult D."/>
            <person name="Drancourt M."/>
        </authorList>
    </citation>
    <scope>NUCLEOTIDE SEQUENCE [LARGE SCALE GENOMIC DNA]</scope>
    <source>
        <strain evidence="1 2">Ly</strain>
    </source>
</reference>
<evidence type="ECO:0000313" key="1">
    <source>
        <dbReference type="EMBL" id="ACH93816.1"/>
    </source>
</evidence>
<proteinExistence type="predicted"/>
<keyword evidence="2" id="KW-1185">Reference proteome</keyword>
<protein>
    <submittedName>
        <fullName evidence="1">Uncharacterized conserved protein</fullName>
    </submittedName>
</protein>
<dbReference type="Proteomes" id="UP000000611">
    <property type="component" value="Plasmid pl165"/>
</dbReference>
<dbReference type="Pfam" id="PF05714">
    <property type="entry name" value="PFam54_60"/>
    <property type="match status" value="1"/>
</dbReference>
<dbReference type="KEGG" id="bdu:BDU_1015"/>
<gene>
    <name evidence="1" type="ordered locus">BDU_1015</name>
</gene>
<geneLocation type="plasmid" evidence="1 2">
    <name>pl165</name>
</geneLocation>
<dbReference type="Gene3D" id="1.10.3160.10">
    <property type="entry name" value="Bbcrasp-1"/>
    <property type="match status" value="1"/>
</dbReference>
<dbReference type="RefSeq" id="WP_012539359.1">
    <property type="nucleotide sequence ID" value="NC_011247.1"/>
</dbReference>
<accession>B5RN80</accession>
<sequence>MKQKVFIIFMLISLISLLLIACGQNGEIPVYDAETQQKQEEIAGIKDEIPSTVMSVLSTHYNTGWDEDGKGYNLKGSGQLFNKVVYATVNGKSLLYDGTTLGDDAASSKAARREIYLFLDYDDELIKSLADALNKELKGSDSLGILESVFKKIRRCATAYYIDVYDVLQNNLNKLKTLSLEDIVLLRTRLLAFKEAKMKLKNDVTPDKAGETLGSALVKLKKIHSGCDNILSLSSEIRSILIGIE</sequence>
<organism evidence="1 2">
    <name type="scientific">Borrelia duttonii (strain Ly)</name>
    <dbReference type="NCBI Taxonomy" id="412419"/>
    <lineage>
        <taxon>Bacteria</taxon>
        <taxon>Pseudomonadati</taxon>
        <taxon>Spirochaetota</taxon>
        <taxon>Spirochaetia</taxon>
        <taxon>Spirochaetales</taxon>
        <taxon>Borreliaceae</taxon>
        <taxon>Borrelia</taxon>
    </lineage>
</organism>
<evidence type="ECO:0000313" key="2">
    <source>
        <dbReference type="Proteomes" id="UP000000611"/>
    </source>
</evidence>
<dbReference type="HOGENOM" id="CLU_062986_0_0_12"/>
<dbReference type="AlphaFoldDB" id="B5RN80"/>
<dbReference type="OrthoDB" id="351346at2"/>
<dbReference type="PROSITE" id="PS51257">
    <property type="entry name" value="PROKAR_LIPOPROTEIN"/>
    <property type="match status" value="1"/>
</dbReference>
<dbReference type="EMBL" id="CP000979">
    <property type="protein sequence ID" value="ACH93816.1"/>
    <property type="molecule type" value="Genomic_DNA"/>
</dbReference>
<name>B5RN80_BORDL</name>
<keyword evidence="1" id="KW-0614">Plasmid</keyword>
<dbReference type="InterPro" id="IPR008421">
    <property type="entry name" value="Borrelia_lipoprotein_PFam54/60"/>
</dbReference>